<organism evidence="1 2">
    <name type="scientific">Proteus mirabilis</name>
    <dbReference type="NCBI Taxonomy" id="584"/>
    <lineage>
        <taxon>Bacteria</taxon>
        <taxon>Pseudomonadati</taxon>
        <taxon>Pseudomonadota</taxon>
        <taxon>Gammaproteobacteria</taxon>
        <taxon>Enterobacterales</taxon>
        <taxon>Morganellaceae</taxon>
        <taxon>Proteus</taxon>
    </lineage>
</organism>
<dbReference type="EMBL" id="UAUE01000027">
    <property type="protein sequence ID" value="SPZ01148.1"/>
    <property type="molecule type" value="Genomic_DNA"/>
</dbReference>
<evidence type="ECO:0000313" key="2">
    <source>
        <dbReference type="Proteomes" id="UP000251485"/>
    </source>
</evidence>
<name>A0A2X2C1R6_PROMI</name>
<sequence>MDVDVRYPVISLLQEDQQTICEADLDLKGAQGAMWVGEVTCQPQSSFVKR</sequence>
<accession>A0A2X2C1R6</accession>
<dbReference type="Proteomes" id="UP000251485">
    <property type="component" value="Unassembled WGS sequence"/>
</dbReference>
<protein>
    <submittedName>
        <fullName evidence="1">Uncharacterized protein</fullName>
    </submittedName>
</protein>
<reference evidence="1 2" key="1">
    <citation type="submission" date="2018-06" db="EMBL/GenBank/DDBJ databases">
        <authorList>
            <consortium name="Pathogen Informatics"/>
            <person name="Doyle S."/>
        </authorList>
    </citation>
    <scope>NUCLEOTIDE SEQUENCE [LARGE SCALE GENOMIC DNA]</scope>
    <source>
        <strain evidence="1 2">NCTC10975</strain>
    </source>
</reference>
<dbReference type="AlphaFoldDB" id="A0A2X2C1R6"/>
<evidence type="ECO:0000313" key="1">
    <source>
        <dbReference type="EMBL" id="SPZ01148.1"/>
    </source>
</evidence>
<proteinExistence type="predicted"/>
<gene>
    <name evidence="1" type="ORF">NCTC10975_03792</name>
</gene>